<evidence type="ECO:0000256" key="1">
    <source>
        <dbReference type="ARBA" id="ARBA00004141"/>
    </source>
</evidence>
<dbReference type="InterPro" id="IPR002067">
    <property type="entry name" value="MCP"/>
</dbReference>
<dbReference type="FunFam" id="1.50.40.10:FF:000265">
    <property type="entry name" value="Mitochondrial glycine transporter"/>
    <property type="match status" value="1"/>
</dbReference>
<comment type="similarity">
    <text evidence="10">Belongs to the mitochondrial carrier (TC 2.A.29) family. SLC25A38 subfamily.</text>
</comment>
<accession>A9VAX7</accession>
<dbReference type="GO" id="GO:0005739">
    <property type="term" value="C:mitochondrion"/>
    <property type="evidence" value="ECO:0000318"/>
    <property type="project" value="GO_Central"/>
</dbReference>
<feature type="repeat" description="Solcar" evidence="11">
    <location>
        <begin position="216"/>
        <end position="299"/>
    </location>
</feature>
<dbReference type="Pfam" id="PF00153">
    <property type="entry name" value="Mito_carr"/>
    <property type="match status" value="3"/>
</dbReference>
<evidence type="ECO:0000256" key="10">
    <source>
        <dbReference type="HAMAP-Rule" id="MF_03064"/>
    </source>
</evidence>
<dbReference type="STRING" id="81824.A9VAX7"/>
<keyword evidence="14" id="KW-1185">Reference proteome</keyword>
<protein>
    <recommendedName>
        <fullName evidence="10">Mitochondrial glycine transporter</fullName>
    </recommendedName>
    <alternativeName>
        <fullName evidence="10">Solute carrier family 25 member 38 homolog</fullName>
    </alternativeName>
</protein>
<keyword evidence="12" id="KW-0732">Signal</keyword>
<evidence type="ECO:0000256" key="12">
    <source>
        <dbReference type="SAM" id="SignalP"/>
    </source>
</evidence>
<evidence type="ECO:0000256" key="8">
    <source>
        <dbReference type="ARBA" id="ARBA00023136"/>
    </source>
</evidence>
<dbReference type="HAMAP" id="MF_03064">
    <property type="entry name" value="SLC25A38"/>
    <property type="match status" value="1"/>
</dbReference>
<dbReference type="GO" id="GO:0015187">
    <property type="term" value="F:glycine transmembrane transporter activity"/>
    <property type="evidence" value="ECO:0000318"/>
    <property type="project" value="GO_Central"/>
</dbReference>
<reference evidence="13 14" key="1">
    <citation type="journal article" date="2008" name="Nature">
        <title>The genome of the choanoflagellate Monosiga brevicollis and the origin of metazoans.</title>
        <authorList>
            <consortium name="JGI Sequencing"/>
            <person name="King N."/>
            <person name="Westbrook M.J."/>
            <person name="Young S.L."/>
            <person name="Kuo A."/>
            <person name="Abedin M."/>
            <person name="Chapman J."/>
            <person name="Fairclough S."/>
            <person name="Hellsten U."/>
            <person name="Isogai Y."/>
            <person name="Letunic I."/>
            <person name="Marr M."/>
            <person name="Pincus D."/>
            <person name="Putnam N."/>
            <person name="Rokas A."/>
            <person name="Wright K.J."/>
            <person name="Zuzow R."/>
            <person name="Dirks W."/>
            <person name="Good M."/>
            <person name="Goodstein D."/>
            <person name="Lemons D."/>
            <person name="Li W."/>
            <person name="Lyons J.B."/>
            <person name="Morris A."/>
            <person name="Nichols S."/>
            <person name="Richter D.J."/>
            <person name="Salamov A."/>
            <person name="Bork P."/>
            <person name="Lim W.A."/>
            <person name="Manning G."/>
            <person name="Miller W.T."/>
            <person name="McGinnis W."/>
            <person name="Shapiro H."/>
            <person name="Tjian R."/>
            <person name="Grigoriev I.V."/>
            <person name="Rokhsar D."/>
        </authorList>
    </citation>
    <scope>NUCLEOTIDE SEQUENCE [LARGE SCALE GENOMIC DNA]</scope>
    <source>
        <strain evidence="14">MX1 / ATCC 50154</strain>
    </source>
</reference>
<keyword evidence="3 10" id="KW-0812">Transmembrane</keyword>
<dbReference type="PANTHER" id="PTHR46181:SF3">
    <property type="entry name" value="MITOCHONDRIAL GLYCINE TRANSPORTER"/>
    <property type="match status" value="1"/>
</dbReference>
<evidence type="ECO:0000313" key="13">
    <source>
        <dbReference type="EMBL" id="EDQ85293.1"/>
    </source>
</evidence>
<comment type="catalytic activity">
    <reaction evidence="9 10">
        <text>glycine(in) = glycine(out)</text>
        <dbReference type="Rhea" id="RHEA:70715"/>
        <dbReference type="ChEBI" id="CHEBI:57305"/>
    </reaction>
</comment>
<dbReference type="OMA" id="WGIYEEL"/>
<proteinExistence type="inferred from homology"/>
<keyword evidence="4 10" id="KW-0677">Repeat</keyword>
<feature type="repeat" description="Solcar" evidence="11">
    <location>
        <begin position="124"/>
        <end position="208"/>
    </location>
</feature>
<keyword evidence="6 10" id="KW-1133">Transmembrane helix</keyword>
<dbReference type="Proteomes" id="UP000001357">
    <property type="component" value="Unassembled WGS sequence"/>
</dbReference>
<dbReference type="AlphaFoldDB" id="A9VAX7"/>
<dbReference type="eggNOG" id="KOG0766">
    <property type="taxonomic scope" value="Eukaryota"/>
</dbReference>
<dbReference type="PROSITE" id="PS50920">
    <property type="entry name" value="SOLCAR"/>
    <property type="match status" value="3"/>
</dbReference>
<dbReference type="GO" id="GO:1904983">
    <property type="term" value="P:glycine import into mitochondrion"/>
    <property type="evidence" value="ECO:0000318"/>
    <property type="project" value="GO_Central"/>
</dbReference>
<dbReference type="KEGG" id="mbr:MONBRDRAFT_12003"/>
<dbReference type="InterPro" id="IPR023395">
    <property type="entry name" value="MCP_dom_sf"/>
</dbReference>
<evidence type="ECO:0000313" key="14">
    <source>
        <dbReference type="Proteomes" id="UP000001357"/>
    </source>
</evidence>
<organism evidence="13 14">
    <name type="scientific">Monosiga brevicollis</name>
    <name type="common">Choanoflagellate</name>
    <dbReference type="NCBI Taxonomy" id="81824"/>
    <lineage>
        <taxon>Eukaryota</taxon>
        <taxon>Choanoflagellata</taxon>
        <taxon>Craspedida</taxon>
        <taxon>Salpingoecidae</taxon>
        <taxon>Monosiga</taxon>
    </lineage>
</organism>
<keyword evidence="8 10" id="KW-0472">Membrane</keyword>
<dbReference type="PANTHER" id="PTHR46181">
    <property type="entry name" value="MITOCHONDRIAL GLYCINE TRANSPORTER"/>
    <property type="match status" value="1"/>
</dbReference>
<evidence type="ECO:0000256" key="5">
    <source>
        <dbReference type="ARBA" id="ARBA00022792"/>
    </source>
</evidence>
<evidence type="ECO:0000256" key="11">
    <source>
        <dbReference type="PROSITE-ProRule" id="PRU00282"/>
    </source>
</evidence>
<dbReference type="SUPFAM" id="SSF103506">
    <property type="entry name" value="Mitochondrial carrier"/>
    <property type="match status" value="1"/>
</dbReference>
<keyword evidence="7 10" id="KW-0496">Mitochondrion</keyword>
<dbReference type="EMBL" id="CH991575">
    <property type="protein sequence ID" value="EDQ85293.1"/>
    <property type="molecule type" value="Genomic_DNA"/>
</dbReference>
<dbReference type="PRINTS" id="PR00926">
    <property type="entry name" value="MITOCARRIER"/>
</dbReference>
<name>A9VAX7_MONBE</name>
<dbReference type="GO" id="GO:0005743">
    <property type="term" value="C:mitochondrial inner membrane"/>
    <property type="evidence" value="ECO:0007669"/>
    <property type="project" value="UniProtKB-SubCell"/>
</dbReference>
<dbReference type="Gene3D" id="1.50.40.10">
    <property type="entry name" value="Mitochondrial carrier domain"/>
    <property type="match status" value="1"/>
</dbReference>
<evidence type="ECO:0000256" key="2">
    <source>
        <dbReference type="ARBA" id="ARBA00022448"/>
    </source>
</evidence>
<feature type="signal peptide" evidence="12">
    <location>
        <begin position="1"/>
        <end position="26"/>
    </location>
</feature>
<keyword evidence="2 10" id="KW-0813">Transport</keyword>
<evidence type="ECO:0000256" key="6">
    <source>
        <dbReference type="ARBA" id="ARBA00022989"/>
    </source>
</evidence>
<dbReference type="GeneID" id="5895148"/>
<dbReference type="InterPro" id="IPR018108">
    <property type="entry name" value="MCP_transmembrane"/>
</dbReference>
<keyword evidence="5 10" id="KW-0999">Mitochondrion inner membrane</keyword>
<comment type="subcellular location">
    <subcellularLocation>
        <location evidence="1">Membrane</location>
        <topology evidence="1">Multi-pass membrane protein</topology>
    </subcellularLocation>
    <subcellularLocation>
        <location evidence="10">Mitochondrion inner membrane</location>
        <topology evidence="10">Multi-pass membrane protein</topology>
    </subcellularLocation>
</comment>
<feature type="repeat" description="Solcar" evidence="11">
    <location>
        <begin position="37"/>
        <end position="119"/>
    </location>
</feature>
<evidence type="ECO:0000256" key="3">
    <source>
        <dbReference type="ARBA" id="ARBA00022692"/>
    </source>
</evidence>
<gene>
    <name evidence="13" type="ORF">MONBRDRAFT_12003</name>
</gene>
<feature type="chain" id="PRO_5002743048" description="Mitochondrial glycine transporter" evidence="12">
    <location>
        <begin position="27"/>
        <end position="304"/>
    </location>
</feature>
<evidence type="ECO:0000256" key="4">
    <source>
        <dbReference type="ARBA" id="ARBA00022737"/>
    </source>
</evidence>
<dbReference type="FunCoup" id="A9VAX7">
    <property type="interactions" value="483"/>
</dbReference>
<dbReference type="InterPro" id="IPR030847">
    <property type="entry name" value="Hem25/SLC25A38"/>
</dbReference>
<comment type="function">
    <text evidence="10">Mitochondrial glycine transporter that imports glycine into the mitochondrial matrix. Plays an important role in providing glycine for the first enzymatic step in heme biosynthesis, the condensation of glycine with succinyl-CoA to produce 5-aminolevulinate (ALA) in the miochondrial matrix.</text>
</comment>
<evidence type="ECO:0000256" key="9">
    <source>
        <dbReference type="ARBA" id="ARBA00034060"/>
    </source>
</evidence>
<sequence length="304" mass="33778">MPSLSLSLSRSLSLSLSLLWQRFSDGQQGAVTPPPQRSAISGLVAGACSGTASVLLLQPLDVLKTQVQTQHNQRYVQLVRNIYQTRGVPGFWKGVMPSLYRTVPGVGLYFATLHTWQKISPLNGHRFHSMLDGALARSLASIALMPFTVIKTRMESNHFQYRSVSHAVIDIWRSQGIRGLYRGTFATVVRDAPYSGLYLQLYRWSTQAIEPWTGTQTMAQSFVGGLMAGLLASLVTQPMDVVKTRLQIDVLAVSTWRTLVNIWQQDGVNGLLRGAVPRIARRACVAAISWTVYERVVLLWGHRT</sequence>
<evidence type="ECO:0000256" key="7">
    <source>
        <dbReference type="ARBA" id="ARBA00023128"/>
    </source>
</evidence>
<dbReference type="RefSeq" id="XP_001749914.1">
    <property type="nucleotide sequence ID" value="XM_001749862.1"/>
</dbReference>
<dbReference type="InParanoid" id="A9VAX7"/>